<protein>
    <submittedName>
        <fullName evidence="6">Chagasin family peptidase inhibitor I42</fullName>
    </submittedName>
</protein>
<keyword evidence="2" id="KW-0789">Thiol protease inhibitor</keyword>
<reference evidence="6 7" key="1">
    <citation type="submission" date="2019-02" db="EMBL/GenBank/DDBJ databases">
        <title>Genomic Encyclopedia of Type Strains, Phase IV (KMG-IV): sequencing the most valuable type-strain genomes for metagenomic binning, comparative biology and taxonomic classification.</title>
        <authorList>
            <person name="Goeker M."/>
        </authorList>
    </citation>
    <scope>NUCLEOTIDE SEQUENCE [LARGE SCALE GENOMIC DNA]</scope>
    <source>
        <strain evidence="6 7">DSM 101727</strain>
    </source>
</reference>
<feature type="domain" description="Proteinase inhibitor I42 chagasin" evidence="5">
    <location>
        <begin position="50"/>
        <end position="132"/>
    </location>
</feature>
<evidence type="ECO:0000256" key="1">
    <source>
        <dbReference type="ARBA" id="ARBA00022690"/>
    </source>
</evidence>
<feature type="chain" id="PRO_5039104445" evidence="4">
    <location>
        <begin position="19"/>
        <end position="149"/>
    </location>
</feature>
<dbReference type="SUPFAM" id="SSF141066">
    <property type="entry name" value="ICP-like"/>
    <property type="match status" value="1"/>
</dbReference>
<dbReference type="Gene3D" id="2.60.40.2020">
    <property type="match status" value="1"/>
</dbReference>
<name>A0A4Q7KCW1_9PSEU</name>
<evidence type="ECO:0000256" key="4">
    <source>
        <dbReference type="SAM" id="SignalP"/>
    </source>
</evidence>
<dbReference type="AlphaFoldDB" id="A0A4Q7KCW1"/>
<evidence type="ECO:0000313" key="6">
    <source>
        <dbReference type="EMBL" id="RZS30563.1"/>
    </source>
</evidence>
<sequence length="149" mass="15562">MPRTVSTLVATCAVTLLAAGCSGGSDGESPAPAPPASKFGTEFTPTQAITVKPGEKFSVVVRSNASVGDRWSVRRAPDPRIAEGGKGEFVSDAEPGQKPMPGQGGRVFFVFTAKEKGSTTAELFNCFRGCDSPQDQAESTTHLLRIDVS</sequence>
<dbReference type="RefSeq" id="WP_165401564.1">
    <property type="nucleotide sequence ID" value="NZ_SGWQ01000016.1"/>
</dbReference>
<dbReference type="InterPro" id="IPR036331">
    <property type="entry name" value="Chagasin-like_sf"/>
</dbReference>
<dbReference type="Proteomes" id="UP000294257">
    <property type="component" value="Unassembled WGS sequence"/>
</dbReference>
<proteinExistence type="predicted"/>
<dbReference type="GO" id="GO:0004869">
    <property type="term" value="F:cysteine-type endopeptidase inhibitor activity"/>
    <property type="evidence" value="ECO:0007669"/>
    <property type="project" value="UniProtKB-KW"/>
</dbReference>
<accession>A0A4Q7KCW1</accession>
<feature type="region of interest" description="Disordered" evidence="3">
    <location>
        <begin position="77"/>
        <end position="103"/>
    </location>
</feature>
<comment type="caution">
    <text evidence="6">The sequence shown here is derived from an EMBL/GenBank/DDBJ whole genome shotgun (WGS) entry which is preliminary data.</text>
</comment>
<dbReference type="PROSITE" id="PS51257">
    <property type="entry name" value="PROKAR_LIPOPROTEIN"/>
    <property type="match status" value="1"/>
</dbReference>
<dbReference type="InterPro" id="IPR018990">
    <property type="entry name" value="Prot_inh_I42_chagasin"/>
</dbReference>
<dbReference type="Pfam" id="PF09394">
    <property type="entry name" value="Inhibitor_I42"/>
    <property type="match status" value="1"/>
</dbReference>
<keyword evidence="7" id="KW-1185">Reference proteome</keyword>
<feature type="signal peptide" evidence="4">
    <location>
        <begin position="1"/>
        <end position="18"/>
    </location>
</feature>
<evidence type="ECO:0000259" key="5">
    <source>
        <dbReference type="Pfam" id="PF09394"/>
    </source>
</evidence>
<evidence type="ECO:0000313" key="7">
    <source>
        <dbReference type="Proteomes" id="UP000294257"/>
    </source>
</evidence>
<gene>
    <name evidence="6" type="ORF">EV193_11684</name>
</gene>
<dbReference type="EMBL" id="SGWQ01000016">
    <property type="protein sequence ID" value="RZS30563.1"/>
    <property type="molecule type" value="Genomic_DNA"/>
</dbReference>
<keyword evidence="1" id="KW-0646">Protease inhibitor</keyword>
<feature type="compositionally biased region" description="Basic and acidic residues" evidence="3">
    <location>
        <begin position="77"/>
        <end position="86"/>
    </location>
</feature>
<keyword evidence="4" id="KW-0732">Signal</keyword>
<evidence type="ECO:0000256" key="2">
    <source>
        <dbReference type="ARBA" id="ARBA00022704"/>
    </source>
</evidence>
<organism evidence="6 7">
    <name type="scientific">Herbihabitans rhizosphaerae</name>
    <dbReference type="NCBI Taxonomy" id="1872711"/>
    <lineage>
        <taxon>Bacteria</taxon>
        <taxon>Bacillati</taxon>
        <taxon>Actinomycetota</taxon>
        <taxon>Actinomycetes</taxon>
        <taxon>Pseudonocardiales</taxon>
        <taxon>Pseudonocardiaceae</taxon>
        <taxon>Herbihabitans</taxon>
    </lineage>
</organism>
<evidence type="ECO:0000256" key="3">
    <source>
        <dbReference type="SAM" id="MobiDB-lite"/>
    </source>
</evidence>